<dbReference type="GO" id="GO:0008170">
    <property type="term" value="F:N-methyltransferase activity"/>
    <property type="evidence" value="ECO:0007669"/>
    <property type="project" value="InterPro"/>
</dbReference>
<dbReference type="PRINTS" id="PR00508">
    <property type="entry name" value="S21N4MTFRASE"/>
</dbReference>
<dbReference type="InterPro" id="IPR017985">
    <property type="entry name" value="MeTrfase_CN4_CS"/>
</dbReference>
<dbReference type="PROSITE" id="PS00093">
    <property type="entry name" value="N4_MTASE"/>
    <property type="match status" value="1"/>
</dbReference>
<comment type="similarity">
    <text evidence="1">Belongs to the N(4)/N(6)-methyltransferase family. N(4) subfamily.</text>
</comment>
<dbReference type="SUPFAM" id="SSF53335">
    <property type="entry name" value="S-adenosyl-L-methionine-dependent methyltransferases"/>
    <property type="match status" value="1"/>
</dbReference>
<reference evidence="10 11" key="1">
    <citation type="submission" date="2016-11" db="EMBL/GenBank/DDBJ databases">
        <authorList>
            <person name="Jaros S."/>
            <person name="Januszkiewicz K."/>
            <person name="Wedrychowicz H."/>
        </authorList>
    </citation>
    <scope>NUCLEOTIDE SEQUENCE [LARGE SCALE GENOMIC DNA]</scope>
    <source>
        <strain evidence="10 11">DSM 24787</strain>
    </source>
</reference>
<comment type="catalytic activity">
    <reaction evidence="7">
        <text>a 2'-deoxycytidine in DNA + S-adenosyl-L-methionine = an N(4)-methyl-2'-deoxycytidine in DNA + S-adenosyl-L-homocysteine + H(+)</text>
        <dbReference type="Rhea" id="RHEA:16857"/>
        <dbReference type="Rhea" id="RHEA-COMP:11369"/>
        <dbReference type="Rhea" id="RHEA-COMP:13674"/>
        <dbReference type="ChEBI" id="CHEBI:15378"/>
        <dbReference type="ChEBI" id="CHEBI:57856"/>
        <dbReference type="ChEBI" id="CHEBI:59789"/>
        <dbReference type="ChEBI" id="CHEBI:85452"/>
        <dbReference type="ChEBI" id="CHEBI:137933"/>
        <dbReference type="EC" id="2.1.1.113"/>
    </reaction>
</comment>
<dbReference type="InterPro" id="IPR001091">
    <property type="entry name" value="RM_Methyltransferase"/>
</dbReference>
<evidence type="ECO:0000256" key="1">
    <source>
        <dbReference type="ARBA" id="ARBA00010203"/>
    </source>
</evidence>
<dbReference type="STRING" id="536979.SAMN04488055_1309"/>
<dbReference type="OrthoDB" id="9800801at2"/>
<dbReference type="GO" id="GO:0009307">
    <property type="term" value="P:DNA restriction-modification system"/>
    <property type="evidence" value="ECO:0007669"/>
    <property type="project" value="UniProtKB-KW"/>
</dbReference>
<dbReference type="GO" id="GO:0032259">
    <property type="term" value="P:methylation"/>
    <property type="evidence" value="ECO:0007669"/>
    <property type="project" value="UniProtKB-KW"/>
</dbReference>
<evidence type="ECO:0000256" key="2">
    <source>
        <dbReference type="ARBA" id="ARBA00022603"/>
    </source>
</evidence>
<gene>
    <name evidence="10" type="ORF">SAMN04488055_1309</name>
</gene>
<protein>
    <recommendedName>
        <fullName evidence="8">Methyltransferase</fullName>
        <ecNumber evidence="8">2.1.1.-</ecNumber>
    </recommendedName>
</protein>
<keyword evidence="11" id="KW-1185">Reference proteome</keyword>
<accession>A0A1N6E575</accession>
<sequence>MEKDRIFLSDALQGMKQLPDNSIQCCVTSPPYWKARDYNIDGQYGMEASPALYVQQLVAVFNEVKRVLKPNGTLWLNVADVYWTDAHRKGRNGHHNPKYKKPGQSNASIDVQDSIFDNLKAKDLIGIPWILAFALRNAGWHLRQDIIWHKPNAMPERVVDRCAKSHEYLFLFSKSARYLFNPKAIREPAAYDGRKDTICKGSPKYRGQNITFSGNAHPRWQLDDNGLFVRNKRSVWSIPLKPFSGPHVAPFPEQLPLTCIIAGTDEGDTVLDPFMGAGTTAIAAKRLKRYFIGLELNPQSISIAEKRLLDSFGLFQKGMY</sequence>
<keyword evidence="6" id="KW-0238">DNA-binding</keyword>
<dbReference type="Gene3D" id="3.40.50.150">
    <property type="entry name" value="Vaccinia Virus protein VP39"/>
    <property type="match status" value="1"/>
</dbReference>
<evidence type="ECO:0000256" key="8">
    <source>
        <dbReference type="RuleBase" id="RU362026"/>
    </source>
</evidence>
<dbReference type="PANTHER" id="PTHR13370:SF3">
    <property type="entry name" value="TRNA (GUANINE(10)-N2)-METHYLTRANSFERASE HOMOLOG"/>
    <property type="match status" value="1"/>
</dbReference>
<evidence type="ECO:0000256" key="7">
    <source>
        <dbReference type="ARBA" id="ARBA00049120"/>
    </source>
</evidence>
<dbReference type="Pfam" id="PF01555">
    <property type="entry name" value="N6_N4_Mtase"/>
    <property type="match status" value="1"/>
</dbReference>
<evidence type="ECO:0000313" key="10">
    <source>
        <dbReference type="EMBL" id="SIN78123.1"/>
    </source>
</evidence>
<dbReference type="RefSeq" id="WP_074240478.1">
    <property type="nucleotide sequence ID" value="NZ_FSRA01000001.1"/>
</dbReference>
<evidence type="ECO:0000256" key="3">
    <source>
        <dbReference type="ARBA" id="ARBA00022679"/>
    </source>
</evidence>
<dbReference type="InterPro" id="IPR029063">
    <property type="entry name" value="SAM-dependent_MTases_sf"/>
</dbReference>
<proteinExistence type="inferred from homology"/>
<keyword evidence="4" id="KW-0949">S-adenosyl-L-methionine</keyword>
<evidence type="ECO:0000256" key="4">
    <source>
        <dbReference type="ARBA" id="ARBA00022691"/>
    </source>
</evidence>
<dbReference type="EMBL" id="FSRA01000001">
    <property type="protein sequence ID" value="SIN78123.1"/>
    <property type="molecule type" value="Genomic_DNA"/>
</dbReference>
<dbReference type="Proteomes" id="UP000185003">
    <property type="component" value="Unassembled WGS sequence"/>
</dbReference>
<evidence type="ECO:0000259" key="9">
    <source>
        <dbReference type="Pfam" id="PF01555"/>
    </source>
</evidence>
<dbReference type="InterPro" id="IPR002941">
    <property type="entry name" value="DNA_methylase_N4/N6"/>
</dbReference>
<dbReference type="GO" id="GO:0015667">
    <property type="term" value="F:site-specific DNA-methyltransferase (cytosine-N4-specific) activity"/>
    <property type="evidence" value="ECO:0007669"/>
    <property type="project" value="UniProtKB-EC"/>
</dbReference>
<evidence type="ECO:0000313" key="11">
    <source>
        <dbReference type="Proteomes" id="UP000185003"/>
    </source>
</evidence>
<keyword evidence="5" id="KW-0680">Restriction system</keyword>
<name>A0A1N6E575_9BACT</name>
<dbReference type="GO" id="GO:0003677">
    <property type="term" value="F:DNA binding"/>
    <property type="evidence" value="ECO:0007669"/>
    <property type="project" value="UniProtKB-KW"/>
</dbReference>
<dbReference type="PANTHER" id="PTHR13370">
    <property type="entry name" value="RNA METHYLASE-RELATED"/>
    <property type="match status" value="1"/>
</dbReference>
<keyword evidence="2 10" id="KW-0489">Methyltransferase</keyword>
<keyword evidence="3" id="KW-0808">Transferase</keyword>
<feature type="domain" description="DNA methylase N-4/N-6" evidence="9">
    <location>
        <begin position="23"/>
        <end position="306"/>
    </location>
</feature>
<organism evidence="10 11">
    <name type="scientific">Chitinophaga niabensis</name>
    <dbReference type="NCBI Taxonomy" id="536979"/>
    <lineage>
        <taxon>Bacteria</taxon>
        <taxon>Pseudomonadati</taxon>
        <taxon>Bacteroidota</taxon>
        <taxon>Chitinophagia</taxon>
        <taxon>Chitinophagales</taxon>
        <taxon>Chitinophagaceae</taxon>
        <taxon>Chitinophaga</taxon>
    </lineage>
</organism>
<dbReference type="AlphaFoldDB" id="A0A1N6E575"/>
<evidence type="ECO:0000256" key="5">
    <source>
        <dbReference type="ARBA" id="ARBA00022747"/>
    </source>
</evidence>
<dbReference type="EC" id="2.1.1.-" evidence="8"/>
<evidence type="ECO:0000256" key="6">
    <source>
        <dbReference type="ARBA" id="ARBA00023125"/>
    </source>
</evidence>
<dbReference type="GO" id="GO:0005737">
    <property type="term" value="C:cytoplasm"/>
    <property type="evidence" value="ECO:0007669"/>
    <property type="project" value="TreeGrafter"/>
</dbReference>